<dbReference type="InterPro" id="IPR006827">
    <property type="entry name" value="Lant_deHydtase_N"/>
</dbReference>
<dbReference type="OrthoDB" id="1273722at2"/>
<gene>
    <name evidence="3" type="ORF">FB465_2110</name>
</gene>
<accession>A0A561ENC0</accession>
<dbReference type="AlphaFoldDB" id="A0A561ENC0"/>
<evidence type="ECO:0000259" key="2">
    <source>
        <dbReference type="Pfam" id="PF14028"/>
    </source>
</evidence>
<evidence type="ECO:0000313" key="4">
    <source>
        <dbReference type="Proteomes" id="UP000318416"/>
    </source>
</evidence>
<dbReference type="Proteomes" id="UP000318416">
    <property type="component" value="Unassembled WGS sequence"/>
</dbReference>
<protein>
    <submittedName>
        <fullName evidence="3">Thiopeptide-type bacteriocin biosynthesis protein</fullName>
    </submittedName>
</protein>
<dbReference type="InterPro" id="IPR023809">
    <property type="entry name" value="Thiopep_bacteriocin_synth_dom"/>
</dbReference>
<dbReference type="NCBIfam" id="TIGR03891">
    <property type="entry name" value="thiopep_ocin"/>
    <property type="match status" value="1"/>
</dbReference>
<keyword evidence="4" id="KW-1185">Reference proteome</keyword>
<feature type="domain" description="Lantibiotic dehydratase N-terminal" evidence="1">
    <location>
        <begin position="48"/>
        <end position="677"/>
    </location>
</feature>
<dbReference type="Pfam" id="PF04738">
    <property type="entry name" value="Lant_dehydr_N"/>
    <property type="match status" value="1"/>
</dbReference>
<dbReference type="EMBL" id="VIVR01000001">
    <property type="protein sequence ID" value="TWE17105.1"/>
    <property type="molecule type" value="Genomic_DNA"/>
</dbReference>
<reference evidence="3 4" key="1">
    <citation type="submission" date="2019-06" db="EMBL/GenBank/DDBJ databases">
        <title>Sequencing the genomes of 1000 actinobacteria strains.</title>
        <authorList>
            <person name="Klenk H.-P."/>
        </authorList>
    </citation>
    <scope>NUCLEOTIDE SEQUENCE [LARGE SCALE GENOMIC DNA]</scope>
    <source>
        <strain evidence="3 4">DSM 41649</strain>
    </source>
</reference>
<feature type="domain" description="Thiopeptide-type bacteriocin biosynthesis" evidence="2">
    <location>
        <begin position="746"/>
        <end position="991"/>
    </location>
</feature>
<organism evidence="3 4">
    <name type="scientific">Kitasatospora atroaurantiaca</name>
    <dbReference type="NCBI Taxonomy" id="285545"/>
    <lineage>
        <taxon>Bacteria</taxon>
        <taxon>Bacillati</taxon>
        <taxon>Actinomycetota</taxon>
        <taxon>Actinomycetes</taxon>
        <taxon>Kitasatosporales</taxon>
        <taxon>Streptomycetaceae</taxon>
        <taxon>Kitasatospora</taxon>
    </lineage>
</organism>
<comment type="caution">
    <text evidence="3">The sequence shown here is derived from an EMBL/GenBank/DDBJ whole genome shotgun (WGS) entry which is preliminary data.</text>
</comment>
<sequence length="1003" mass="108464">MNARSLYQHSGTALLRAAAAPLTSLPDWWPDPADPASCRTWMEEVWSDAGFAAAIREASTSLAERIDGIVAGQPVKPKQVRRAAVAAARYLLRATGRPTPFGLFAGVAHATTGPTPDVRWGTGHRPVARADTEWLSAVIDKLEADPALLDRLDVVFNNLATQRGGRLQITQGGPNRVSIRRTSVIRFVQDAAATPARFAALADKLAQTASVEQSKAAGLLTELVRQGFLITSLRAPLTVTDPLAYAVDRLHQAGAAMLPATAPVLVDLAAIQEDLHRHNHADPGSDLAGEREAIRQRMRRLATDGRTPLALDLVLDCDARLPTALVRELERAASALLRLTRQPTGDAVWRNYHSAFWERYSTGSLVPLTELLDPATGLGYPAEYPGSTMTPPTRGPNERDERLLALAWRALADGSREIILTDETIDTLAGDLRFDARLIAPHVEISARVHAADLDALRSGDYRLTVAPARAAGTLTSRFSVTATGAGLAEVYRGMPTLVEGALPAQLSFPALFPHSENVTRVPAYLPHVMALGEHRPVDDGAEVIAVDDLAVTATRDRLYLVSISRRRIVEPQVFHALALDKQTPPIARFLAHLTRAFSPSWTGFDWGPHTRTLPYLPRVRYGRTVLAPARWLLTPADLTDLTGWRSRWQCPDVVELRDDDRTLRLALDEPLHVAILTAHLEQAGQAFLTETATAEDSGWLGGHAHEIAVPLARSGPGAPSPLAGSLPRIDTRTHGTLPGIPAGRWVNAKIPSHPEYFTEIITAHLPQLLASLDQPPCWFVRYRSPNESDHLRLRLRVPDGGQGEVAEAVGRWGQRLRDGGLAGGLSLDTYTPEIGRYGNGPALEAAERVFTADSRLVIAQLRHLPPATVHPSALVALNMVHIAEGFLGPGIATGWLAARPVAPAVADRAVTDQVVPLVRFGSHTDSPGWTAEIAAAFEERAKALAAYRQSLPDDADADAVLESLLHMHHNRAVGLDPGGEKVCRHLARQAARARQAAIGGER</sequence>
<dbReference type="Pfam" id="PF14028">
    <property type="entry name" value="Lant_dehydr_C"/>
    <property type="match status" value="1"/>
</dbReference>
<name>A0A561ENC0_9ACTN</name>
<evidence type="ECO:0000259" key="1">
    <source>
        <dbReference type="Pfam" id="PF04738"/>
    </source>
</evidence>
<evidence type="ECO:0000313" key="3">
    <source>
        <dbReference type="EMBL" id="TWE17105.1"/>
    </source>
</evidence>
<proteinExistence type="predicted"/>
<dbReference type="RefSeq" id="WP_145789677.1">
    <property type="nucleotide sequence ID" value="NZ_BAAABR010000089.1"/>
</dbReference>